<evidence type="ECO:0000313" key="2">
    <source>
        <dbReference type="EMBL" id="KAG5587500.1"/>
    </source>
</evidence>
<keyword evidence="3" id="KW-1185">Reference proteome</keyword>
<reference evidence="2 3" key="1">
    <citation type="submission" date="2020-09" db="EMBL/GenBank/DDBJ databases">
        <title>De no assembly of potato wild relative species, Solanum commersonii.</title>
        <authorList>
            <person name="Cho K."/>
        </authorList>
    </citation>
    <scope>NUCLEOTIDE SEQUENCE [LARGE SCALE GENOMIC DNA]</scope>
    <source>
        <strain evidence="2">LZ3.2</strain>
        <tissue evidence="2">Leaf</tissue>
    </source>
</reference>
<proteinExistence type="predicted"/>
<dbReference type="Proteomes" id="UP000824120">
    <property type="component" value="Chromosome 9"/>
</dbReference>
<gene>
    <name evidence="2" type="ORF">H5410_047934</name>
</gene>
<dbReference type="EMBL" id="JACXVP010000009">
    <property type="protein sequence ID" value="KAG5587500.1"/>
    <property type="molecule type" value="Genomic_DNA"/>
</dbReference>
<accession>A0A9J5XJP0</accession>
<evidence type="ECO:0000313" key="3">
    <source>
        <dbReference type="Proteomes" id="UP000824120"/>
    </source>
</evidence>
<dbReference type="AlphaFoldDB" id="A0A9J5XJP0"/>
<sequence length="59" mass="6555">MGCFLGCFGGDKDKKCRKNRKKVIPRDQKHACQDAQRSIISTEQSITEEPSGSLVTEAQ</sequence>
<organism evidence="2 3">
    <name type="scientific">Solanum commersonii</name>
    <name type="common">Commerson's wild potato</name>
    <name type="synonym">Commerson's nightshade</name>
    <dbReference type="NCBI Taxonomy" id="4109"/>
    <lineage>
        <taxon>Eukaryota</taxon>
        <taxon>Viridiplantae</taxon>
        <taxon>Streptophyta</taxon>
        <taxon>Embryophyta</taxon>
        <taxon>Tracheophyta</taxon>
        <taxon>Spermatophyta</taxon>
        <taxon>Magnoliopsida</taxon>
        <taxon>eudicotyledons</taxon>
        <taxon>Gunneridae</taxon>
        <taxon>Pentapetalae</taxon>
        <taxon>asterids</taxon>
        <taxon>lamiids</taxon>
        <taxon>Solanales</taxon>
        <taxon>Solanaceae</taxon>
        <taxon>Solanoideae</taxon>
        <taxon>Solaneae</taxon>
        <taxon>Solanum</taxon>
    </lineage>
</organism>
<name>A0A9J5XJP0_SOLCO</name>
<evidence type="ECO:0000256" key="1">
    <source>
        <dbReference type="SAM" id="MobiDB-lite"/>
    </source>
</evidence>
<feature type="compositionally biased region" description="Polar residues" evidence="1">
    <location>
        <begin position="35"/>
        <end position="59"/>
    </location>
</feature>
<protein>
    <submittedName>
        <fullName evidence="2">Uncharacterized protein</fullName>
    </submittedName>
</protein>
<comment type="caution">
    <text evidence="2">The sequence shown here is derived from an EMBL/GenBank/DDBJ whole genome shotgun (WGS) entry which is preliminary data.</text>
</comment>
<feature type="region of interest" description="Disordered" evidence="1">
    <location>
        <begin position="27"/>
        <end position="59"/>
    </location>
</feature>